<dbReference type="EMBL" id="HBGU01041289">
    <property type="protein sequence ID" value="CAD9470648.1"/>
    <property type="molecule type" value="Transcribed_RNA"/>
</dbReference>
<proteinExistence type="inferred from homology"/>
<evidence type="ECO:0000256" key="5">
    <source>
        <dbReference type="SAM" id="MobiDB-lite"/>
    </source>
</evidence>
<evidence type="ECO:0000256" key="3">
    <source>
        <dbReference type="ARBA" id="ARBA00022912"/>
    </source>
</evidence>
<dbReference type="GO" id="GO:0004722">
    <property type="term" value="F:protein serine/threonine phosphatase activity"/>
    <property type="evidence" value="ECO:0007669"/>
    <property type="project" value="InterPro"/>
</dbReference>
<gene>
    <name evidence="7" type="ORF">CBRE1094_LOCUS22474</name>
    <name evidence="8" type="ORF">CBRE1094_LOCUS22475</name>
</gene>
<dbReference type="InterPro" id="IPR001932">
    <property type="entry name" value="PPM-type_phosphatase-like_dom"/>
</dbReference>
<reference evidence="8" key="1">
    <citation type="submission" date="2021-01" db="EMBL/GenBank/DDBJ databases">
        <authorList>
            <person name="Corre E."/>
            <person name="Pelletier E."/>
            <person name="Niang G."/>
            <person name="Scheremetjew M."/>
            <person name="Finn R."/>
            <person name="Kale V."/>
            <person name="Holt S."/>
            <person name="Cochrane G."/>
            <person name="Meng A."/>
            <person name="Brown T."/>
            <person name="Cohen L."/>
        </authorList>
    </citation>
    <scope>NUCLEOTIDE SEQUENCE</scope>
    <source>
        <strain evidence="8">UTEX LB 985</strain>
    </source>
</reference>
<accession>A0A6U7GBJ2</accession>
<feature type="domain" description="PPM-type phosphatase" evidence="6">
    <location>
        <begin position="72"/>
        <end position="370"/>
    </location>
</feature>
<comment type="similarity">
    <text evidence="4">Belongs to the PP2C family.</text>
</comment>
<dbReference type="PROSITE" id="PS51746">
    <property type="entry name" value="PPM_2"/>
    <property type="match status" value="1"/>
</dbReference>
<feature type="region of interest" description="Disordered" evidence="5">
    <location>
        <begin position="1"/>
        <end position="54"/>
    </location>
</feature>
<feature type="region of interest" description="Disordered" evidence="5">
    <location>
        <begin position="229"/>
        <end position="253"/>
    </location>
</feature>
<evidence type="ECO:0000256" key="4">
    <source>
        <dbReference type="RuleBase" id="RU003465"/>
    </source>
</evidence>
<evidence type="ECO:0000313" key="8">
    <source>
        <dbReference type="EMBL" id="CAD9470648.1"/>
    </source>
</evidence>
<dbReference type="PANTHER" id="PTHR47992">
    <property type="entry name" value="PROTEIN PHOSPHATASE"/>
    <property type="match status" value="1"/>
</dbReference>
<dbReference type="CDD" id="cd00143">
    <property type="entry name" value="PP2Cc"/>
    <property type="match status" value="1"/>
</dbReference>
<dbReference type="Pfam" id="PF00481">
    <property type="entry name" value="PP2C"/>
    <property type="match status" value="1"/>
</dbReference>
<evidence type="ECO:0000259" key="6">
    <source>
        <dbReference type="PROSITE" id="PS51746"/>
    </source>
</evidence>
<keyword evidence="3 4" id="KW-0904">Protein phosphatase</keyword>
<dbReference type="InterPro" id="IPR000222">
    <property type="entry name" value="PP2C_BS"/>
</dbReference>
<dbReference type="EMBL" id="HBGU01041288">
    <property type="protein sequence ID" value="CAD9470644.1"/>
    <property type="molecule type" value="Transcribed_RNA"/>
</dbReference>
<dbReference type="Gene3D" id="3.60.40.10">
    <property type="entry name" value="PPM-type phosphatase domain"/>
    <property type="match status" value="1"/>
</dbReference>
<feature type="compositionally biased region" description="Basic and acidic residues" evidence="5">
    <location>
        <begin position="229"/>
        <end position="238"/>
    </location>
</feature>
<evidence type="ECO:0000256" key="1">
    <source>
        <dbReference type="ARBA" id="ARBA00022723"/>
    </source>
</evidence>
<keyword evidence="1" id="KW-0479">Metal-binding</keyword>
<dbReference type="SUPFAM" id="SSF81606">
    <property type="entry name" value="PP2C-like"/>
    <property type="match status" value="1"/>
</dbReference>
<dbReference type="InterPro" id="IPR015655">
    <property type="entry name" value="PP2C"/>
</dbReference>
<dbReference type="InterPro" id="IPR036457">
    <property type="entry name" value="PPM-type-like_dom_sf"/>
</dbReference>
<dbReference type="AlphaFoldDB" id="A0A6U7GBJ2"/>
<sequence>MSSPSDFRKKRLSVTAATAMTQGDDGSRKSPMPQSPGRSRRLSISPELGAKSTDVPFDQTKVYGTFSCHGVEPGTREGQKVAKINQDRGAVVYPLDVDYKRIECTEALFCVYDGHGEFGDKVSQFVVTKLPEMLALEVDLLDTTSPDKVGEALKRAFVATDEALKADSSVDDEISGTTAVVVLVREYSSSVGELHLWTAWAGDSRAVLWTVSGDSAECLKSDVIDLSHDHKPDTPKEHNRIKKSGGFVSPQEEAWGGPARVWLDAGQEQPGLAMARSIGDRMVKSVGVIPEAELSYKRLDMSSGKQRYLVLASDGVWEFVCSHEAFTVISMFLGQGTTHATTKLIETSAARWRKEEGDYRDDITAICVSLHALREDPNWKVRGSSYTNGTNAAVELADRKKANNGTDENELANLGKLMQKRMCCGPAPRGDDDNACTVQ</sequence>
<evidence type="ECO:0000313" key="7">
    <source>
        <dbReference type="EMBL" id="CAD9470644.1"/>
    </source>
</evidence>
<organism evidence="8">
    <name type="scientific">Haptolina brevifila</name>
    <dbReference type="NCBI Taxonomy" id="156173"/>
    <lineage>
        <taxon>Eukaryota</taxon>
        <taxon>Haptista</taxon>
        <taxon>Haptophyta</taxon>
        <taxon>Prymnesiophyceae</taxon>
        <taxon>Prymnesiales</taxon>
        <taxon>Prymnesiaceae</taxon>
        <taxon>Haptolina</taxon>
    </lineage>
</organism>
<dbReference type="PROSITE" id="PS01032">
    <property type="entry name" value="PPM_1"/>
    <property type="match status" value="1"/>
</dbReference>
<protein>
    <recommendedName>
        <fullName evidence="6">PPM-type phosphatase domain-containing protein</fullName>
    </recommendedName>
</protein>
<dbReference type="SMART" id="SM00332">
    <property type="entry name" value="PP2Cc"/>
    <property type="match status" value="1"/>
</dbReference>
<name>A0A6U7GBJ2_9EUKA</name>
<evidence type="ECO:0000256" key="2">
    <source>
        <dbReference type="ARBA" id="ARBA00022801"/>
    </source>
</evidence>
<dbReference type="GO" id="GO:0046872">
    <property type="term" value="F:metal ion binding"/>
    <property type="evidence" value="ECO:0007669"/>
    <property type="project" value="UniProtKB-KW"/>
</dbReference>
<keyword evidence="2 4" id="KW-0378">Hydrolase</keyword>